<keyword evidence="3" id="KW-1185">Reference proteome</keyword>
<organism evidence="2 3">
    <name type="scientific">Cylindrodendrum hubeiense</name>
    <dbReference type="NCBI Taxonomy" id="595255"/>
    <lineage>
        <taxon>Eukaryota</taxon>
        <taxon>Fungi</taxon>
        <taxon>Dikarya</taxon>
        <taxon>Ascomycota</taxon>
        <taxon>Pezizomycotina</taxon>
        <taxon>Sordariomycetes</taxon>
        <taxon>Hypocreomycetidae</taxon>
        <taxon>Hypocreales</taxon>
        <taxon>Nectriaceae</taxon>
        <taxon>Cylindrodendrum</taxon>
    </lineage>
</organism>
<comment type="caution">
    <text evidence="2">The sequence shown here is derived from an EMBL/GenBank/DDBJ whole genome shotgun (WGS) entry which is preliminary data.</text>
</comment>
<evidence type="ECO:0000313" key="3">
    <source>
        <dbReference type="Proteomes" id="UP000722485"/>
    </source>
</evidence>
<feature type="compositionally biased region" description="Basic and acidic residues" evidence="1">
    <location>
        <begin position="1"/>
        <end position="11"/>
    </location>
</feature>
<evidence type="ECO:0000313" key="2">
    <source>
        <dbReference type="EMBL" id="KAF7547102.1"/>
    </source>
</evidence>
<protein>
    <recommendedName>
        <fullName evidence="4">DNA/RNA-binding protein Alba-like domain-containing protein</fullName>
    </recommendedName>
</protein>
<dbReference type="OrthoDB" id="424402at2759"/>
<feature type="region of interest" description="Disordered" evidence="1">
    <location>
        <begin position="1"/>
        <end position="42"/>
    </location>
</feature>
<gene>
    <name evidence="2" type="ORF">G7Z17_g7953</name>
</gene>
<accession>A0A9P5H657</accession>
<name>A0A9P5H657_9HYPO</name>
<dbReference type="AlphaFoldDB" id="A0A9P5H657"/>
<dbReference type="EMBL" id="JAANBB010000188">
    <property type="protein sequence ID" value="KAF7547102.1"/>
    <property type="molecule type" value="Genomic_DNA"/>
</dbReference>
<sequence>MAAPRHDDDSGKRKHATSLPKETDSSKRARTRNAQPANPSLIGPHESIVAELAPKYDVLAASVISSTQIRKRVTYITSHLLAEAEQPRVALLYTRTADVCKLITIVEQCKRVLGEEGRTWYQYNQLFDLPEEPKKRDVVEETVLGKRQDEDEDSDDFEVMHSRFEDAVLPRPSARSVKSMRVFLSVAPVPELKSKRDITSQA</sequence>
<evidence type="ECO:0000256" key="1">
    <source>
        <dbReference type="SAM" id="MobiDB-lite"/>
    </source>
</evidence>
<reference evidence="2" key="1">
    <citation type="submission" date="2020-03" db="EMBL/GenBank/DDBJ databases">
        <title>Draft Genome Sequence of Cylindrodendrum hubeiense.</title>
        <authorList>
            <person name="Buettner E."/>
            <person name="Kellner H."/>
        </authorList>
    </citation>
    <scope>NUCLEOTIDE SEQUENCE</scope>
    <source>
        <strain evidence="2">IHI 201604</strain>
    </source>
</reference>
<proteinExistence type="predicted"/>
<dbReference type="Proteomes" id="UP000722485">
    <property type="component" value="Unassembled WGS sequence"/>
</dbReference>
<evidence type="ECO:0008006" key="4">
    <source>
        <dbReference type="Google" id="ProtNLM"/>
    </source>
</evidence>